<dbReference type="Pfam" id="PF14506">
    <property type="entry name" value="CppA_N"/>
    <property type="match status" value="1"/>
</dbReference>
<evidence type="ECO:0000313" key="4">
    <source>
        <dbReference type="Proteomes" id="UP000217758"/>
    </source>
</evidence>
<dbReference type="Gene3D" id="3.10.180.10">
    <property type="entry name" value="2,3-Dihydroxybiphenyl 1,2-Dioxygenase, domain 1"/>
    <property type="match status" value="1"/>
</dbReference>
<dbReference type="InterPro" id="IPR029068">
    <property type="entry name" value="Glyas_Bleomycin-R_OHBP_Dase"/>
</dbReference>
<accession>A0A1L7LLI2</accession>
<evidence type="ECO:0000313" key="3">
    <source>
        <dbReference type="EMBL" id="BAQ24970.1"/>
    </source>
</evidence>
<dbReference type="Proteomes" id="UP000217758">
    <property type="component" value="Chromosome"/>
</dbReference>
<reference evidence="3 4" key="1">
    <citation type="journal article" date="2016" name="Microbiol. Immunol.">
        <title>Complete genome sequence of Streptococcus troglodytae TKU31 isolated from the oral cavity of a chimpanzee (Pan troglodytes).</title>
        <authorList>
            <person name="Okamoto M."/>
            <person name="Naito M."/>
            <person name="Miyanohara M."/>
            <person name="Imai S."/>
            <person name="Nomura Y."/>
            <person name="Saito W."/>
            <person name="Momoi Y."/>
            <person name="Takada K."/>
            <person name="Miyabe-Nishiwaki T."/>
            <person name="Tomonaga M."/>
            <person name="Hanada N."/>
        </authorList>
    </citation>
    <scope>NUCLEOTIDE SEQUENCE [LARGE SCALE GENOMIC DNA]</scope>
    <source>
        <strain evidence="4">TKU 31</strain>
    </source>
</reference>
<dbReference type="InterPro" id="IPR032702">
    <property type="entry name" value="CppA_N"/>
</dbReference>
<dbReference type="EMBL" id="AP014612">
    <property type="protein sequence ID" value="BAQ24970.1"/>
    <property type="molecule type" value="Genomic_DNA"/>
</dbReference>
<organism evidence="3 4">
    <name type="scientific">Streptococcus troglodytae</name>
    <dbReference type="NCBI Taxonomy" id="1111760"/>
    <lineage>
        <taxon>Bacteria</taxon>
        <taxon>Bacillati</taxon>
        <taxon>Bacillota</taxon>
        <taxon>Bacilli</taxon>
        <taxon>Lactobacillales</taxon>
        <taxon>Streptococcaceae</taxon>
        <taxon>Streptococcus</taxon>
    </lineage>
</organism>
<evidence type="ECO:0000259" key="1">
    <source>
        <dbReference type="Pfam" id="PF14506"/>
    </source>
</evidence>
<dbReference type="AlphaFoldDB" id="A0A1L7LLI2"/>
<dbReference type="Gene3D" id="3.10.180.40">
    <property type="entry name" value="C3-degrading proteinase like domains"/>
    <property type="match status" value="1"/>
</dbReference>
<dbReference type="Pfam" id="PF14507">
    <property type="entry name" value="CppA_C"/>
    <property type="match status" value="1"/>
</dbReference>
<keyword evidence="4" id="KW-1185">Reference proteome</keyword>
<feature type="domain" description="CppA N-terminal" evidence="1">
    <location>
        <begin position="9"/>
        <end position="131"/>
    </location>
</feature>
<evidence type="ECO:0000259" key="2">
    <source>
        <dbReference type="Pfam" id="PF14507"/>
    </source>
</evidence>
<name>A0A1L7LLI2_9STRE</name>
<dbReference type="KEGG" id="strg:SRT_17090"/>
<sequence>MTVFEQMEFYSPVLRINNREENIDFYQNTLGFKVLSEENSLVIFGDWAQAGSLFLIEESPDIRTRAVKGTKKLNKIIIKASKTEEIAALLANGAQADKVFKGANGYAFEAISPEKDRFLIHAEDDLTTLQETKQADYQSLPDFKGLSAFKVESMCLNVPDKVKSQDFYHDLFQNQFPILLDFVETSGEDLTIKPHIAWDLEILEIRVAKDYDLAALKDYLEEKGQNIYLDKKERVLVLSDPSQIEIWFRKVK</sequence>
<feature type="domain" description="CppA C-terminal" evidence="2">
    <location>
        <begin position="146"/>
        <end position="248"/>
    </location>
</feature>
<proteinExistence type="predicted"/>
<dbReference type="InterPro" id="IPR032703">
    <property type="entry name" value="CppA_C"/>
</dbReference>
<protein>
    <recommendedName>
        <fullName evidence="5">C3-degrading proteinase</fullName>
    </recommendedName>
</protein>
<dbReference type="RefSeq" id="WP_128833744.1">
    <property type="nucleotide sequence ID" value="NZ_AP014612.1"/>
</dbReference>
<evidence type="ECO:0008006" key="5">
    <source>
        <dbReference type="Google" id="ProtNLM"/>
    </source>
</evidence>
<gene>
    <name evidence="3" type="ORF">SRT_17090</name>
</gene>
<dbReference type="SUPFAM" id="SSF54593">
    <property type="entry name" value="Glyoxalase/Bleomycin resistance protein/Dihydroxybiphenyl dioxygenase"/>
    <property type="match status" value="1"/>
</dbReference>